<evidence type="ECO:0000256" key="2">
    <source>
        <dbReference type="ARBA" id="ARBA00022741"/>
    </source>
</evidence>
<evidence type="ECO:0000256" key="6">
    <source>
        <dbReference type="ARBA" id="ARBA00023125"/>
    </source>
</evidence>
<evidence type="ECO:0000256" key="12">
    <source>
        <dbReference type="SAM" id="MobiDB-lite"/>
    </source>
</evidence>
<dbReference type="InterPro" id="IPR016195">
    <property type="entry name" value="Pol/histidinol_Pase-like"/>
</dbReference>
<keyword evidence="16" id="KW-1185">Reference proteome</keyword>
<evidence type="ECO:0000256" key="8">
    <source>
        <dbReference type="ARBA" id="ARBA00034617"/>
    </source>
</evidence>
<dbReference type="CDD" id="cd17932">
    <property type="entry name" value="DEXQc_UvrD"/>
    <property type="match status" value="1"/>
</dbReference>
<dbReference type="PROSITE" id="PS51198">
    <property type="entry name" value="UVRD_HELICASE_ATP_BIND"/>
    <property type="match status" value="1"/>
</dbReference>
<sequence length="1131" mass="120713">MEFHADLHIHSKYSRACSKDCDLEHLAWWAARKGIGVVGTGDFTHPAWREELRAKLVPAEPGLFRLAPDIEAEVLRTLPPACRNPSRFMLSVEISTIYKRGERTRKVHHLLYAPTMAAAEAITADLARIGNLASDGRPILGLDSRNLLEITLASDPGSYLVPAHVWTPWFAVLGSKSGFDAVADCYADLAEHIFAVETGLSSDPEMNWTVSSLDGYTQVSNSDAHSPPMLAREATRFGTDLDYYAIRRALETGDGFRGTVEFFPEEGKYHLDGHRRCGVRLEPDATRERGGLCPVCAKPLTVGVSHRVFELADRPIGHRPDGATGFTSLVPLPEVVSEIVGVGPKSKRVQGEVARLVGALGSELDILSAVPADEVARAGGTLLGEAVTRLRAGAVIRDAGYDGEYGTIHMFEPGELAAADAAPALFDAGELAAPSISRPAAPRRPKRPADPSEGGAEPVRNRGAAGASQPGPPGGAPGRSGSGGGARGGTGEPHATAPGAGSIATVSVPAPSPAATASGAAAAASAPSAVQAAATLEANGPDSGELFPESAYGDPAPALRSLLDGLDPEQRAAAEAPGGPLLIVAGPGTGKTRTLTRRIAHLVAERDVPADGFLAITFTRRAADELAERLRDLLGERARDLTVATFHRLGLLILREQHERAGLSASFGIADTARQLAVAAEAAGSEQEGRRLLSRRDAGEPAAGGADAAYERRMRELDLVDFIDLVALPVRLLDADDALADRYRRRWPWISVDEYQDVDERQYALLRLLASPGGNLTAIGDPDQAIYGFRGADVGFFLRFTEDFPGAAAVRLGRNYRSNSAIVDAAVQAIAPASLVPGRELRAVGDFTDPPRIGLHTAADEQGEASFVARSIDRLLGGTSWHSLDSGRVTGDGDGGLSFSDFCVLYRTDAQSEAVMRAFNTAGVPYQKRSHDRLLARPGVRMLADELARRPDGPLAERVRSAVALLCDRHADDEERCADLRTAGELVLPLAAECGRDLGEFLSALAMGAEVDALDPRADRVALLTLHAAKGLEFPVVFLVGCDDGLLPFRLPGEARGAAGENEERRLFFVGLTRARRRLYLSRSRRRTRRGTPYDTAPSAFLEAIDPSLTMPVDEESATRRRPREKQMRLL</sequence>
<evidence type="ECO:0000256" key="7">
    <source>
        <dbReference type="ARBA" id="ARBA00023235"/>
    </source>
</evidence>
<dbReference type="SUPFAM" id="SSF52540">
    <property type="entry name" value="P-loop containing nucleoside triphosphate hydrolases"/>
    <property type="match status" value="1"/>
</dbReference>
<keyword evidence="3 11" id="KW-0378">Hydrolase</keyword>
<proteinExistence type="inferred from homology"/>
<feature type="binding site" evidence="11">
    <location>
        <begin position="585"/>
        <end position="592"/>
    </location>
    <ligand>
        <name>ATP</name>
        <dbReference type="ChEBI" id="CHEBI:30616"/>
    </ligand>
</feature>
<comment type="similarity">
    <text evidence="1">Belongs to the helicase family. UvrD subfamily.</text>
</comment>
<feature type="region of interest" description="Disordered" evidence="12">
    <location>
        <begin position="688"/>
        <end position="707"/>
    </location>
</feature>
<feature type="compositionally biased region" description="Basic and acidic residues" evidence="12">
    <location>
        <begin position="688"/>
        <end position="699"/>
    </location>
</feature>
<accession>A0ABU2KMZ4</accession>
<dbReference type="InterPro" id="IPR014016">
    <property type="entry name" value="UvrD-like_ATP-bd"/>
</dbReference>
<dbReference type="Gene3D" id="1.10.10.160">
    <property type="match status" value="1"/>
</dbReference>
<evidence type="ECO:0000256" key="5">
    <source>
        <dbReference type="ARBA" id="ARBA00022840"/>
    </source>
</evidence>
<dbReference type="PROSITE" id="PS51217">
    <property type="entry name" value="UVRD_HELICASE_CTER"/>
    <property type="match status" value="1"/>
</dbReference>
<evidence type="ECO:0000256" key="10">
    <source>
        <dbReference type="ARBA" id="ARBA00048988"/>
    </source>
</evidence>
<dbReference type="Proteomes" id="UP001183226">
    <property type="component" value="Unassembled WGS sequence"/>
</dbReference>
<name>A0ABU2KMZ4_9ACTN</name>
<evidence type="ECO:0000256" key="4">
    <source>
        <dbReference type="ARBA" id="ARBA00022806"/>
    </source>
</evidence>
<evidence type="ECO:0000259" key="14">
    <source>
        <dbReference type="PROSITE" id="PS51217"/>
    </source>
</evidence>
<evidence type="ECO:0000259" key="13">
    <source>
        <dbReference type="PROSITE" id="PS51198"/>
    </source>
</evidence>
<keyword evidence="5 11" id="KW-0067">ATP-binding</keyword>
<dbReference type="InterPro" id="IPR000212">
    <property type="entry name" value="DNA_helicase_UvrD/REP"/>
</dbReference>
<dbReference type="EC" id="5.6.2.4" evidence="9"/>
<feature type="compositionally biased region" description="Gly residues" evidence="12">
    <location>
        <begin position="476"/>
        <end position="491"/>
    </location>
</feature>
<keyword evidence="2 11" id="KW-0547">Nucleotide-binding</keyword>
<evidence type="ECO:0000256" key="9">
    <source>
        <dbReference type="ARBA" id="ARBA00034808"/>
    </source>
</evidence>
<comment type="caution">
    <text evidence="15">The sequence shown here is derived from an EMBL/GenBank/DDBJ whole genome shotgun (WGS) entry which is preliminary data.</text>
</comment>
<evidence type="ECO:0000256" key="1">
    <source>
        <dbReference type="ARBA" id="ARBA00009922"/>
    </source>
</evidence>
<evidence type="ECO:0000313" key="15">
    <source>
        <dbReference type="EMBL" id="MDT0300562.1"/>
    </source>
</evidence>
<dbReference type="CDD" id="cd19067">
    <property type="entry name" value="PfuEndoQ-like"/>
    <property type="match status" value="1"/>
</dbReference>
<dbReference type="EMBL" id="JAVREK010000001">
    <property type="protein sequence ID" value="MDT0300562.1"/>
    <property type="molecule type" value="Genomic_DNA"/>
</dbReference>
<dbReference type="RefSeq" id="WP_311542978.1">
    <property type="nucleotide sequence ID" value="NZ_JAVREK010000001.1"/>
</dbReference>
<reference evidence="16" key="1">
    <citation type="submission" date="2023-07" db="EMBL/GenBank/DDBJ databases">
        <title>30 novel species of actinomycetes from the DSMZ collection.</title>
        <authorList>
            <person name="Nouioui I."/>
        </authorList>
    </citation>
    <scope>NUCLEOTIDE SEQUENCE [LARGE SCALE GENOMIC DNA]</scope>
    <source>
        <strain evidence="16">DSM 45055</strain>
    </source>
</reference>
<keyword evidence="7" id="KW-0413">Isomerase</keyword>
<gene>
    <name evidence="15" type="ORF">RM446_00360</name>
</gene>
<keyword evidence="4 11" id="KW-0347">Helicase</keyword>
<comment type="catalytic activity">
    <reaction evidence="10">
        <text>ATP + H2O = ADP + phosphate + H(+)</text>
        <dbReference type="Rhea" id="RHEA:13065"/>
        <dbReference type="ChEBI" id="CHEBI:15377"/>
        <dbReference type="ChEBI" id="CHEBI:15378"/>
        <dbReference type="ChEBI" id="CHEBI:30616"/>
        <dbReference type="ChEBI" id="CHEBI:43474"/>
        <dbReference type="ChEBI" id="CHEBI:456216"/>
        <dbReference type="EC" id="5.6.2.4"/>
    </reaction>
</comment>
<dbReference type="InterPro" id="IPR013986">
    <property type="entry name" value="DExx_box_DNA_helicase_dom_sf"/>
</dbReference>
<dbReference type="InterPro" id="IPR014017">
    <property type="entry name" value="DNA_helicase_UvrD-like_C"/>
</dbReference>
<feature type="domain" description="UvrD-like helicase ATP-binding" evidence="13">
    <location>
        <begin position="564"/>
        <end position="819"/>
    </location>
</feature>
<dbReference type="InterPro" id="IPR027417">
    <property type="entry name" value="P-loop_NTPase"/>
</dbReference>
<dbReference type="Gene3D" id="3.20.20.140">
    <property type="entry name" value="Metal-dependent hydrolases"/>
    <property type="match status" value="1"/>
</dbReference>
<dbReference type="Pfam" id="PF13361">
    <property type="entry name" value="UvrD_C"/>
    <property type="match status" value="2"/>
</dbReference>
<keyword evidence="6" id="KW-0238">DNA-binding</keyword>
<comment type="catalytic activity">
    <reaction evidence="8">
        <text>Couples ATP hydrolysis with the unwinding of duplex DNA by translocating in the 3'-5' direction.</text>
        <dbReference type="EC" id="5.6.2.4"/>
    </reaction>
</comment>
<evidence type="ECO:0000256" key="3">
    <source>
        <dbReference type="ARBA" id="ARBA00022801"/>
    </source>
</evidence>
<feature type="region of interest" description="Disordered" evidence="12">
    <location>
        <begin position="1112"/>
        <end position="1131"/>
    </location>
</feature>
<feature type="domain" description="UvrD-like helicase C-terminal" evidence="14">
    <location>
        <begin position="820"/>
        <end position="1131"/>
    </location>
</feature>
<organism evidence="15 16">
    <name type="scientific">Streptomonospora wellingtoniae</name>
    <dbReference type="NCBI Taxonomy" id="3075544"/>
    <lineage>
        <taxon>Bacteria</taxon>
        <taxon>Bacillati</taxon>
        <taxon>Actinomycetota</taxon>
        <taxon>Actinomycetes</taxon>
        <taxon>Streptosporangiales</taxon>
        <taxon>Nocardiopsidaceae</taxon>
        <taxon>Streptomonospora</taxon>
    </lineage>
</organism>
<dbReference type="Pfam" id="PF00580">
    <property type="entry name" value="UvrD-helicase"/>
    <property type="match status" value="2"/>
</dbReference>
<dbReference type="PANTHER" id="PTHR11070:SF2">
    <property type="entry name" value="ATP-DEPENDENT DNA HELICASE SRS2"/>
    <property type="match status" value="1"/>
</dbReference>
<dbReference type="PANTHER" id="PTHR11070">
    <property type="entry name" value="UVRD / RECB / PCRA DNA HELICASE FAMILY MEMBER"/>
    <property type="match status" value="1"/>
</dbReference>
<dbReference type="SUPFAM" id="SSF89550">
    <property type="entry name" value="PHP domain-like"/>
    <property type="match status" value="1"/>
</dbReference>
<evidence type="ECO:0000256" key="11">
    <source>
        <dbReference type="PROSITE-ProRule" id="PRU00560"/>
    </source>
</evidence>
<protein>
    <recommendedName>
        <fullName evidence="9">DNA 3'-5' helicase</fullName>
        <ecNumber evidence="9">5.6.2.4</ecNumber>
    </recommendedName>
</protein>
<feature type="region of interest" description="Disordered" evidence="12">
    <location>
        <begin position="435"/>
        <end position="504"/>
    </location>
</feature>
<dbReference type="Gene3D" id="3.40.50.300">
    <property type="entry name" value="P-loop containing nucleotide triphosphate hydrolases"/>
    <property type="match status" value="3"/>
</dbReference>
<evidence type="ECO:0000313" key="16">
    <source>
        <dbReference type="Proteomes" id="UP001183226"/>
    </source>
</evidence>